<dbReference type="STRING" id="1036808.A0A0C3DJJ1"/>
<dbReference type="InParanoid" id="A0A0C3DJJ1"/>
<accession>A0A0C3DJJ1</accession>
<sequence>MSLHVKSSKLLVADSAKLSPTMAGVNAERVVANAAQKITTYMDGLQNSDRIYWWRVVNIVWTQLKLVEAVVDDLPAGFIMPTHVMALQRFMPEPKLVCQTKKWPTWDLIRNATDAEFCDHPWYKLCEQGANVGQTCCSCHILGPGFIFPYASDYNHPTCGQ</sequence>
<dbReference type="OrthoDB" id="10657674at2759"/>
<dbReference type="HOGENOM" id="CLU_1644713_0_0_1"/>
<dbReference type="EMBL" id="KN822120">
    <property type="protein sequence ID" value="KIM56231.1"/>
    <property type="molecule type" value="Genomic_DNA"/>
</dbReference>
<protein>
    <submittedName>
        <fullName evidence="1">Uncharacterized protein</fullName>
    </submittedName>
</protein>
<name>A0A0C3DJJ1_9AGAM</name>
<reference evidence="1 2" key="1">
    <citation type="submission" date="2014-04" db="EMBL/GenBank/DDBJ databases">
        <authorList>
            <consortium name="DOE Joint Genome Institute"/>
            <person name="Kuo A."/>
            <person name="Kohler A."/>
            <person name="Nagy L.G."/>
            <person name="Floudas D."/>
            <person name="Copeland A."/>
            <person name="Barry K.W."/>
            <person name="Cichocki N."/>
            <person name="Veneault-Fourrey C."/>
            <person name="LaButti K."/>
            <person name="Lindquist E.A."/>
            <person name="Lipzen A."/>
            <person name="Lundell T."/>
            <person name="Morin E."/>
            <person name="Murat C."/>
            <person name="Sun H."/>
            <person name="Tunlid A."/>
            <person name="Henrissat B."/>
            <person name="Grigoriev I.V."/>
            <person name="Hibbett D.S."/>
            <person name="Martin F."/>
            <person name="Nordberg H.P."/>
            <person name="Cantor M.N."/>
            <person name="Hua S.X."/>
        </authorList>
    </citation>
    <scope>NUCLEOTIDE SEQUENCE [LARGE SCALE GENOMIC DNA]</scope>
    <source>
        <strain evidence="1 2">Foug A</strain>
    </source>
</reference>
<proteinExistence type="predicted"/>
<dbReference type="AlphaFoldDB" id="A0A0C3DJJ1"/>
<gene>
    <name evidence="1" type="ORF">SCLCIDRAFT_29770</name>
</gene>
<organism evidence="1 2">
    <name type="scientific">Scleroderma citrinum Foug A</name>
    <dbReference type="NCBI Taxonomy" id="1036808"/>
    <lineage>
        <taxon>Eukaryota</taxon>
        <taxon>Fungi</taxon>
        <taxon>Dikarya</taxon>
        <taxon>Basidiomycota</taxon>
        <taxon>Agaricomycotina</taxon>
        <taxon>Agaricomycetes</taxon>
        <taxon>Agaricomycetidae</taxon>
        <taxon>Boletales</taxon>
        <taxon>Sclerodermatineae</taxon>
        <taxon>Sclerodermataceae</taxon>
        <taxon>Scleroderma</taxon>
    </lineage>
</organism>
<keyword evidence="2" id="KW-1185">Reference proteome</keyword>
<evidence type="ECO:0000313" key="1">
    <source>
        <dbReference type="EMBL" id="KIM56231.1"/>
    </source>
</evidence>
<reference evidence="2" key="2">
    <citation type="submission" date="2015-01" db="EMBL/GenBank/DDBJ databases">
        <title>Evolutionary Origins and Diversification of the Mycorrhizal Mutualists.</title>
        <authorList>
            <consortium name="DOE Joint Genome Institute"/>
            <consortium name="Mycorrhizal Genomics Consortium"/>
            <person name="Kohler A."/>
            <person name="Kuo A."/>
            <person name="Nagy L.G."/>
            <person name="Floudas D."/>
            <person name="Copeland A."/>
            <person name="Barry K.W."/>
            <person name="Cichocki N."/>
            <person name="Veneault-Fourrey C."/>
            <person name="LaButti K."/>
            <person name="Lindquist E.A."/>
            <person name="Lipzen A."/>
            <person name="Lundell T."/>
            <person name="Morin E."/>
            <person name="Murat C."/>
            <person name="Riley R."/>
            <person name="Ohm R."/>
            <person name="Sun H."/>
            <person name="Tunlid A."/>
            <person name="Henrissat B."/>
            <person name="Grigoriev I.V."/>
            <person name="Hibbett D.S."/>
            <person name="Martin F."/>
        </authorList>
    </citation>
    <scope>NUCLEOTIDE SEQUENCE [LARGE SCALE GENOMIC DNA]</scope>
    <source>
        <strain evidence="2">Foug A</strain>
    </source>
</reference>
<dbReference type="Proteomes" id="UP000053989">
    <property type="component" value="Unassembled WGS sequence"/>
</dbReference>
<evidence type="ECO:0000313" key="2">
    <source>
        <dbReference type="Proteomes" id="UP000053989"/>
    </source>
</evidence>